<evidence type="ECO:0000313" key="8">
    <source>
        <dbReference type="Proteomes" id="UP000307440"/>
    </source>
</evidence>
<dbReference type="STRING" id="230819.A0A5C3KU52"/>
<dbReference type="Gene3D" id="1.20.1250.20">
    <property type="entry name" value="MFS general substrate transporter like domains"/>
    <property type="match status" value="1"/>
</dbReference>
<dbReference type="Pfam" id="PF07690">
    <property type="entry name" value="MFS_1"/>
    <property type="match status" value="1"/>
</dbReference>
<evidence type="ECO:0000256" key="3">
    <source>
        <dbReference type="ARBA" id="ARBA00022989"/>
    </source>
</evidence>
<evidence type="ECO:0000256" key="4">
    <source>
        <dbReference type="ARBA" id="ARBA00023136"/>
    </source>
</evidence>
<feature type="transmembrane region" description="Helical" evidence="5">
    <location>
        <begin position="141"/>
        <end position="158"/>
    </location>
</feature>
<feature type="transmembrane region" description="Helical" evidence="5">
    <location>
        <begin position="235"/>
        <end position="260"/>
    </location>
</feature>
<feature type="transmembrane region" description="Helical" evidence="5">
    <location>
        <begin position="75"/>
        <end position="97"/>
    </location>
</feature>
<keyword evidence="3 5" id="KW-1133">Transmembrane helix</keyword>
<dbReference type="InterPro" id="IPR011701">
    <property type="entry name" value="MFS"/>
</dbReference>
<keyword evidence="8" id="KW-1185">Reference proteome</keyword>
<organism evidence="7 8">
    <name type="scientific">Coprinopsis marcescibilis</name>
    <name type="common">Agaric fungus</name>
    <name type="synonym">Psathyrella marcescibilis</name>
    <dbReference type="NCBI Taxonomy" id="230819"/>
    <lineage>
        <taxon>Eukaryota</taxon>
        <taxon>Fungi</taxon>
        <taxon>Dikarya</taxon>
        <taxon>Basidiomycota</taxon>
        <taxon>Agaricomycotina</taxon>
        <taxon>Agaricomycetes</taxon>
        <taxon>Agaricomycetidae</taxon>
        <taxon>Agaricales</taxon>
        <taxon>Agaricineae</taxon>
        <taxon>Psathyrellaceae</taxon>
        <taxon>Coprinopsis</taxon>
    </lineage>
</organism>
<evidence type="ECO:0000313" key="7">
    <source>
        <dbReference type="EMBL" id="TFK24141.1"/>
    </source>
</evidence>
<feature type="transmembrane region" description="Helical" evidence="5">
    <location>
        <begin position="164"/>
        <end position="190"/>
    </location>
</feature>
<evidence type="ECO:0000259" key="6">
    <source>
        <dbReference type="PROSITE" id="PS50850"/>
    </source>
</evidence>
<dbReference type="PROSITE" id="PS50850">
    <property type="entry name" value="MFS"/>
    <property type="match status" value="1"/>
</dbReference>
<dbReference type="PANTHER" id="PTHR23502:SF7">
    <property type="entry name" value="DRUG_PROTON ANTIPORTER YHK8-RELATED"/>
    <property type="match status" value="1"/>
</dbReference>
<evidence type="ECO:0000256" key="2">
    <source>
        <dbReference type="ARBA" id="ARBA00022692"/>
    </source>
</evidence>
<evidence type="ECO:0000256" key="5">
    <source>
        <dbReference type="SAM" id="Phobius"/>
    </source>
</evidence>
<dbReference type="SUPFAM" id="SSF103473">
    <property type="entry name" value="MFS general substrate transporter"/>
    <property type="match status" value="1"/>
</dbReference>
<dbReference type="FunFam" id="1.20.1250.20:FF:000082">
    <property type="entry name" value="MFS multidrug transporter, putative"/>
    <property type="match status" value="1"/>
</dbReference>
<comment type="subcellular location">
    <subcellularLocation>
        <location evidence="1">Membrane</location>
        <topology evidence="1">Multi-pass membrane protein</topology>
    </subcellularLocation>
</comment>
<dbReference type="PANTHER" id="PTHR23502">
    <property type="entry name" value="MAJOR FACILITATOR SUPERFAMILY"/>
    <property type="match status" value="1"/>
</dbReference>
<dbReference type="GO" id="GO:0005886">
    <property type="term" value="C:plasma membrane"/>
    <property type="evidence" value="ECO:0007669"/>
    <property type="project" value="TreeGrafter"/>
</dbReference>
<accession>A0A5C3KU52</accession>
<dbReference type="InterPro" id="IPR020846">
    <property type="entry name" value="MFS_dom"/>
</dbReference>
<sequence length="516" mass="56891">MAPSQCVLNSICENRISLVNPTMASQESITLPGGGIAILYIINGRHEYAEESKRDFLVFLEKLEYPQSLTWIRKWAAVAALSSATLCVAAGSSIAVFAESGVSKQFHVSKEVSILGISLFVQGLAIGPLLLAPLSEVYGRIAVYRVSYGLFFALTWPVSFAPNIAVYLIFRFFTGFVSSSFLTVAGGSVSDLYSDITVATPMAIYTMCPFMGPIVGPLLSGFINQHLDWRWTYHILAIWIFGQYVALLFLVPETFVPILVKRKAVRLRRDTGDSRYYAPIEREGSKNMAQEILTSCYRPFQLLLFDHMALLLDTWTSLILGIQYLTFQAFPIIFQGTHGFSIQLTGLTYLGMGVGMLLALCTQPYWNRVYARAASENGGKVPPEDRLRMGEVGAILVPFGLFWLAFTTYRSVPWIIPIIASAPFGGGLYLVFTSTFTYLVTAYRPIAASAMAANAFMRCSFAAAFPLFAGQMYERLGTVGATALLAGLTAVMAPLPFIYRRIGKGLRAKSRFAERP</sequence>
<proteinExistence type="predicted"/>
<protein>
    <submittedName>
        <fullName evidence="7">MFS general substrate transporter</fullName>
    </submittedName>
</protein>
<feature type="transmembrane region" description="Helical" evidence="5">
    <location>
        <begin position="202"/>
        <end position="223"/>
    </location>
</feature>
<dbReference type="GO" id="GO:0022857">
    <property type="term" value="F:transmembrane transporter activity"/>
    <property type="evidence" value="ECO:0007669"/>
    <property type="project" value="InterPro"/>
</dbReference>
<dbReference type="OrthoDB" id="3561359at2759"/>
<dbReference type="Proteomes" id="UP000307440">
    <property type="component" value="Unassembled WGS sequence"/>
</dbReference>
<feature type="transmembrane region" description="Helical" evidence="5">
    <location>
        <begin position="308"/>
        <end position="327"/>
    </location>
</feature>
<gene>
    <name evidence="7" type="ORF">FA15DRAFT_687576</name>
</gene>
<feature type="transmembrane region" description="Helical" evidence="5">
    <location>
        <begin position="412"/>
        <end position="443"/>
    </location>
</feature>
<dbReference type="CDD" id="cd17323">
    <property type="entry name" value="MFS_Tpo1_MDR_like"/>
    <property type="match status" value="1"/>
</dbReference>
<feature type="transmembrane region" description="Helical" evidence="5">
    <location>
        <begin position="455"/>
        <end position="473"/>
    </location>
</feature>
<dbReference type="AlphaFoldDB" id="A0A5C3KU52"/>
<reference evidence="7 8" key="1">
    <citation type="journal article" date="2019" name="Nat. Ecol. Evol.">
        <title>Megaphylogeny resolves global patterns of mushroom evolution.</title>
        <authorList>
            <person name="Varga T."/>
            <person name="Krizsan K."/>
            <person name="Foldi C."/>
            <person name="Dima B."/>
            <person name="Sanchez-Garcia M."/>
            <person name="Sanchez-Ramirez S."/>
            <person name="Szollosi G.J."/>
            <person name="Szarkandi J.G."/>
            <person name="Papp V."/>
            <person name="Albert L."/>
            <person name="Andreopoulos W."/>
            <person name="Angelini C."/>
            <person name="Antonin V."/>
            <person name="Barry K.W."/>
            <person name="Bougher N.L."/>
            <person name="Buchanan P."/>
            <person name="Buyck B."/>
            <person name="Bense V."/>
            <person name="Catcheside P."/>
            <person name="Chovatia M."/>
            <person name="Cooper J."/>
            <person name="Damon W."/>
            <person name="Desjardin D."/>
            <person name="Finy P."/>
            <person name="Geml J."/>
            <person name="Haridas S."/>
            <person name="Hughes K."/>
            <person name="Justo A."/>
            <person name="Karasinski D."/>
            <person name="Kautmanova I."/>
            <person name="Kiss B."/>
            <person name="Kocsube S."/>
            <person name="Kotiranta H."/>
            <person name="LaButti K.M."/>
            <person name="Lechner B.E."/>
            <person name="Liimatainen K."/>
            <person name="Lipzen A."/>
            <person name="Lukacs Z."/>
            <person name="Mihaltcheva S."/>
            <person name="Morgado L.N."/>
            <person name="Niskanen T."/>
            <person name="Noordeloos M.E."/>
            <person name="Ohm R.A."/>
            <person name="Ortiz-Santana B."/>
            <person name="Ovrebo C."/>
            <person name="Racz N."/>
            <person name="Riley R."/>
            <person name="Savchenko A."/>
            <person name="Shiryaev A."/>
            <person name="Soop K."/>
            <person name="Spirin V."/>
            <person name="Szebenyi C."/>
            <person name="Tomsovsky M."/>
            <person name="Tulloss R.E."/>
            <person name="Uehling J."/>
            <person name="Grigoriev I.V."/>
            <person name="Vagvolgyi C."/>
            <person name="Papp T."/>
            <person name="Martin F.M."/>
            <person name="Miettinen O."/>
            <person name="Hibbett D.S."/>
            <person name="Nagy L.G."/>
        </authorList>
    </citation>
    <scope>NUCLEOTIDE SEQUENCE [LARGE SCALE GENOMIC DNA]</scope>
    <source>
        <strain evidence="7 8">CBS 121175</strain>
    </source>
</reference>
<feature type="transmembrane region" description="Helical" evidence="5">
    <location>
        <begin position="347"/>
        <end position="366"/>
    </location>
</feature>
<feature type="domain" description="Major facilitator superfamily (MFS) profile" evidence="6">
    <location>
        <begin position="77"/>
        <end position="504"/>
    </location>
</feature>
<feature type="transmembrane region" description="Helical" evidence="5">
    <location>
        <begin position="112"/>
        <end position="134"/>
    </location>
</feature>
<name>A0A5C3KU52_COPMA</name>
<dbReference type="EMBL" id="ML210205">
    <property type="protein sequence ID" value="TFK24141.1"/>
    <property type="molecule type" value="Genomic_DNA"/>
</dbReference>
<feature type="transmembrane region" description="Helical" evidence="5">
    <location>
        <begin position="387"/>
        <end position="406"/>
    </location>
</feature>
<keyword evidence="4 5" id="KW-0472">Membrane</keyword>
<dbReference type="InterPro" id="IPR036259">
    <property type="entry name" value="MFS_trans_sf"/>
</dbReference>
<keyword evidence="2 5" id="KW-0812">Transmembrane</keyword>
<feature type="transmembrane region" description="Helical" evidence="5">
    <location>
        <begin position="479"/>
        <end position="499"/>
    </location>
</feature>
<evidence type="ECO:0000256" key="1">
    <source>
        <dbReference type="ARBA" id="ARBA00004141"/>
    </source>
</evidence>